<gene>
    <name evidence="3" type="ORF">EKH83_06660</name>
    <name evidence="2" type="ORF">F1649_12635</name>
</gene>
<protein>
    <submittedName>
        <fullName evidence="3">Uncharacterized protein</fullName>
    </submittedName>
</protein>
<dbReference type="AlphaFoldDB" id="A0A4Q0MD93"/>
<proteinExistence type="predicted"/>
<evidence type="ECO:0000313" key="5">
    <source>
        <dbReference type="Proteomes" id="UP000322918"/>
    </source>
</evidence>
<sequence length="254" mass="28440">MSDKEFDELFRGKFSSFEAEPSDRVWGRISEDLRQSQKKTLFTPAWMAAASIVVVIGAAIWFSKPSETIKLRGTTEPEQVAKAAVVPSRPSRVKEAAGESFFRKLSSLKMNHDRQAEYYESIKSRKRVPEQQQLVNETEITEHNVQTEVLSYVEDRQISPVAPPATVVMHDTGKPVLALANVESEVKERAVAETERSTSGIRSMGDLVNFVVAKVDKRKDKVIEFSENDEGTLISGINLGLIKIKTKNAEDKQN</sequence>
<comment type="caution">
    <text evidence="3">The sequence shown here is derived from an EMBL/GenBank/DDBJ whole genome shotgun (WGS) entry which is preliminary data.</text>
</comment>
<keyword evidence="5" id="KW-1185">Reference proteome</keyword>
<reference evidence="3 4" key="1">
    <citation type="submission" date="2018-12" db="EMBL/GenBank/DDBJ databases">
        <title>The Draft Genome Sequence of the Soil Bacterium Pedobacter tournemirensis R1.</title>
        <authorList>
            <person name="He J."/>
        </authorList>
    </citation>
    <scope>NUCLEOTIDE SEQUENCE [LARGE SCALE GENOMIC DNA]</scope>
    <source>
        <strain evidence="3 4">R1</strain>
    </source>
</reference>
<evidence type="ECO:0000313" key="2">
    <source>
        <dbReference type="EMBL" id="KAA8482253.1"/>
    </source>
</evidence>
<evidence type="ECO:0000256" key="1">
    <source>
        <dbReference type="SAM" id="Phobius"/>
    </source>
</evidence>
<dbReference type="Proteomes" id="UP000322918">
    <property type="component" value="Unassembled WGS sequence"/>
</dbReference>
<feature type="transmembrane region" description="Helical" evidence="1">
    <location>
        <begin position="41"/>
        <end position="62"/>
    </location>
</feature>
<reference evidence="2 5" key="2">
    <citation type="submission" date="2019-09" db="EMBL/GenBank/DDBJ databases">
        <title>Pararcticibacter amylolyticus gen. nov., sp. nov., isolated from a rottenly hemp rope, and reclassification of Pedobacter tournemirensis as Pararcticibacter tournemirensis comb. nov.</title>
        <authorList>
            <person name="Cai Y."/>
        </authorList>
    </citation>
    <scope>NUCLEOTIDE SEQUENCE [LARGE SCALE GENOMIC DNA]</scope>
    <source>
        <strain evidence="2 5">TF5-37.2-LB10</strain>
    </source>
</reference>
<name>A0A4Q0MD93_9SPHI</name>
<dbReference type="OrthoDB" id="790344at2"/>
<keyword evidence="1" id="KW-0812">Transmembrane</keyword>
<keyword evidence="1" id="KW-1133">Transmembrane helix</keyword>
<evidence type="ECO:0000313" key="3">
    <source>
        <dbReference type="EMBL" id="RXF71361.1"/>
    </source>
</evidence>
<dbReference type="Proteomes" id="UP000290848">
    <property type="component" value="Unassembled WGS sequence"/>
</dbReference>
<keyword evidence="1" id="KW-0472">Membrane</keyword>
<dbReference type="EMBL" id="RXOC01000003">
    <property type="protein sequence ID" value="RXF71361.1"/>
    <property type="molecule type" value="Genomic_DNA"/>
</dbReference>
<dbReference type="EMBL" id="VWNE01000018">
    <property type="protein sequence ID" value="KAA8482253.1"/>
    <property type="molecule type" value="Genomic_DNA"/>
</dbReference>
<organism evidence="3 4">
    <name type="scientific">Arcticibacter tournemirensis</name>
    <dbReference type="NCBI Taxonomy" id="699437"/>
    <lineage>
        <taxon>Bacteria</taxon>
        <taxon>Pseudomonadati</taxon>
        <taxon>Bacteroidota</taxon>
        <taxon>Sphingobacteriia</taxon>
        <taxon>Sphingobacteriales</taxon>
        <taxon>Sphingobacteriaceae</taxon>
        <taxon>Arcticibacter</taxon>
    </lineage>
</organism>
<evidence type="ECO:0000313" key="4">
    <source>
        <dbReference type="Proteomes" id="UP000290848"/>
    </source>
</evidence>
<dbReference type="RefSeq" id="WP_128768606.1">
    <property type="nucleotide sequence ID" value="NZ_RXOC01000003.1"/>
</dbReference>
<accession>A0A4Q0MD93</accession>